<dbReference type="Pfam" id="PF13812">
    <property type="entry name" value="PPR_3"/>
    <property type="match status" value="1"/>
</dbReference>
<feature type="repeat" description="PPR" evidence="3">
    <location>
        <begin position="314"/>
        <end position="348"/>
    </location>
</feature>
<dbReference type="Proteomes" id="UP000002051">
    <property type="component" value="Chromosome 3"/>
</dbReference>
<organism evidence="5 7">
    <name type="scientific">Medicago truncatula</name>
    <name type="common">Barrel medic</name>
    <name type="synonym">Medicago tribuloides</name>
    <dbReference type="NCBI Taxonomy" id="3880"/>
    <lineage>
        <taxon>Eukaryota</taxon>
        <taxon>Viridiplantae</taxon>
        <taxon>Streptophyta</taxon>
        <taxon>Embryophyta</taxon>
        <taxon>Tracheophyta</taxon>
        <taxon>Spermatophyta</taxon>
        <taxon>Magnoliopsida</taxon>
        <taxon>eudicotyledons</taxon>
        <taxon>Gunneridae</taxon>
        <taxon>Pentapetalae</taxon>
        <taxon>rosids</taxon>
        <taxon>fabids</taxon>
        <taxon>Fabales</taxon>
        <taxon>Fabaceae</taxon>
        <taxon>Papilionoideae</taxon>
        <taxon>50 kb inversion clade</taxon>
        <taxon>NPAAA clade</taxon>
        <taxon>Hologalegina</taxon>
        <taxon>IRL clade</taxon>
        <taxon>Trifolieae</taxon>
        <taxon>Medicago</taxon>
    </lineage>
</organism>
<accession>G7IZF9</accession>
<dbReference type="InterPro" id="IPR011990">
    <property type="entry name" value="TPR-like_helical_dom_sf"/>
</dbReference>
<dbReference type="InterPro" id="IPR032867">
    <property type="entry name" value="DYW_dom"/>
</dbReference>
<evidence type="ECO:0000256" key="3">
    <source>
        <dbReference type="PROSITE-ProRule" id="PRU00708"/>
    </source>
</evidence>
<dbReference type="GO" id="GO:0003723">
    <property type="term" value="F:RNA binding"/>
    <property type="evidence" value="ECO:0007669"/>
    <property type="project" value="InterPro"/>
</dbReference>
<comment type="similarity">
    <text evidence="1">Belongs to the PPR family. PCMP-H subfamily.</text>
</comment>
<name>G7IZF9_MEDTR</name>
<dbReference type="EnsemblPlants" id="AES69403">
    <property type="protein sequence ID" value="AES69403"/>
    <property type="gene ID" value="MTR_3g029530"/>
</dbReference>
<evidence type="ECO:0000313" key="7">
    <source>
        <dbReference type="Proteomes" id="UP000002051"/>
    </source>
</evidence>
<evidence type="ECO:0000256" key="1">
    <source>
        <dbReference type="ARBA" id="ARBA00006643"/>
    </source>
</evidence>
<dbReference type="InterPro" id="IPR046848">
    <property type="entry name" value="E_motif"/>
</dbReference>
<reference evidence="5 7" key="2">
    <citation type="journal article" date="2014" name="BMC Genomics">
        <title>An improved genome release (version Mt4.0) for the model legume Medicago truncatula.</title>
        <authorList>
            <person name="Tang H."/>
            <person name="Krishnakumar V."/>
            <person name="Bidwell S."/>
            <person name="Rosen B."/>
            <person name="Chan A."/>
            <person name="Zhou S."/>
            <person name="Gentzbittel L."/>
            <person name="Childs K.L."/>
            <person name="Yandell M."/>
            <person name="Gundlach H."/>
            <person name="Mayer K.F."/>
            <person name="Schwartz D.C."/>
            <person name="Town C.D."/>
        </authorList>
    </citation>
    <scope>GENOME REANNOTATION</scope>
    <source>
        <strain evidence="6 7">cv. Jemalong A17</strain>
    </source>
</reference>
<dbReference type="Pfam" id="PF13041">
    <property type="entry name" value="PPR_2"/>
    <property type="match status" value="2"/>
</dbReference>
<feature type="repeat" description="PPR" evidence="3">
    <location>
        <begin position="615"/>
        <end position="649"/>
    </location>
</feature>
<reference evidence="5 7" key="1">
    <citation type="journal article" date="2011" name="Nature">
        <title>The Medicago genome provides insight into the evolution of rhizobial symbioses.</title>
        <authorList>
            <person name="Young N.D."/>
            <person name="Debelle F."/>
            <person name="Oldroyd G.E."/>
            <person name="Geurts R."/>
            <person name="Cannon S.B."/>
            <person name="Udvardi M.K."/>
            <person name="Benedito V.A."/>
            <person name="Mayer K.F."/>
            <person name="Gouzy J."/>
            <person name="Schoof H."/>
            <person name="Van de Peer Y."/>
            <person name="Proost S."/>
            <person name="Cook D.R."/>
            <person name="Meyers B.C."/>
            <person name="Spannagl M."/>
            <person name="Cheung F."/>
            <person name="De Mita S."/>
            <person name="Krishnakumar V."/>
            <person name="Gundlach H."/>
            <person name="Zhou S."/>
            <person name="Mudge J."/>
            <person name="Bharti A.K."/>
            <person name="Murray J.D."/>
            <person name="Naoumkina M.A."/>
            <person name="Rosen B."/>
            <person name="Silverstein K.A."/>
            <person name="Tang H."/>
            <person name="Rombauts S."/>
            <person name="Zhao P.X."/>
            <person name="Zhou P."/>
            <person name="Barbe V."/>
            <person name="Bardou P."/>
            <person name="Bechner M."/>
            <person name="Bellec A."/>
            <person name="Berger A."/>
            <person name="Berges H."/>
            <person name="Bidwell S."/>
            <person name="Bisseling T."/>
            <person name="Choisne N."/>
            <person name="Couloux A."/>
            <person name="Denny R."/>
            <person name="Deshpande S."/>
            <person name="Dai X."/>
            <person name="Doyle J.J."/>
            <person name="Dudez A.M."/>
            <person name="Farmer A.D."/>
            <person name="Fouteau S."/>
            <person name="Franken C."/>
            <person name="Gibelin C."/>
            <person name="Gish J."/>
            <person name="Goldstein S."/>
            <person name="Gonzalez A.J."/>
            <person name="Green P.J."/>
            <person name="Hallab A."/>
            <person name="Hartog M."/>
            <person name="Hua A."/>
            <person name="Humphray S.J."/>
            <person name="Jeong D.H."/>
            <person name="Jing Y."/>
            <person name="Jocker A."/>
            <person name="Kenton S.M."/>
            <person name="Kim D.J."/>
            <person name="Klee K."/>
            <person name="Lai H."/>
            <person name="Lang C."/>
            <person name="Lin S."/>
            <person name="Macmil S.L."/>
            <person name="Magdelenat G."/>
            <person name="Matthews L."/>
            <person name="McCorrison J."/>
            <person name="Monaghan E.L."/>
            <person name="Mun J.H."/>
            <person name="Najar F.Z."/>
            <person name="Nicholson C."/>
            <person name="Noirot C."/>
            <person name="O'Bleness M."/>
            <person name="Paule C.R."/>
            <person name="Poulain J."/>
            <person name="Prion F."/>
            <person name="Qin B."/>
            <person name="Qu C."/>
            <person name="Retzel E.F."/>
            <person name="Riddle C."/>
            <person name="Sallet E."/>
            <person name="Samain S."/>
            <person name="Samson N."/>
            <person name="Sanders I."/>
            <person name="Saurat O."/>
            <person name="Scarpelli C."/>
            <person name="Schiex T."/>
            <person name="Segurens B."/>
            <person name="Severin A.J."/>
            <person name="Sherrier D.J."/>
            <person name="Shi R."/>
            <person name="Sims S."/>
            <person name="Singer S.R."/>
            <person name="Sinharoy S."/>
            <person name="Sterck L."/>
            <person name="Viollet A."/>
            <person name="Wang B.B."/>
            <person name="Wang K."/>
            <person name="Wang M."/>
            <person name="Wang X."/>
            <person name="Warfsmann J."/>
            <person name="Weissenbach J."/>
            <person name="White D.D."/>
            <person name="White J.D."/>
            <person name="Wiley G.B."/>
            <person name="Wincker P."/>
            <person name="Xing Y."/>
            <person name="Yang L."/>
            <person name="Yao Z."/>
            <person name="Ying F."/>
            <person name="Zhai J."/>
            <person name="Zhou L."/>
            <person name="Zuber A."/>
            <person name="Denarie J."/>
            <person name="Dixon R.A."/>
            <person name="May G.D."/>
            <person name="Schwartz D.C."/>
            <person name="Rogers J."/>
            <person name="Quetier F."/>
            <person name="Town C.D."/>
            <person name="Roe B.A."/>
        </authorList>
    </citation>
    <scope>NUCLEOTIDE SEQUENCE [LARGE SCALE GENOMIC DNA]</scope>
    <source>
        <strain evidence="5">A17</strain>
        <strain evidence="6 7">cv. Jemalong A17</strain>
    </source>
</reference>
<evidence type="ECO:0000313" key="6">
    <source>
        <dbReference type="EnsemblPlants" id="AES69403"/>
    </source>
</evidence>
<sequence length="1125" mass="126528">MNVLLCYINTLIYDISVVEVGQHFYWQIGDFQVHAQGLEFVEFEARNGNTRIASRKRNCGLKNTFFAVLSHKCRLFVLSCLLPWLGLLQLLELARNCRTLCTLNVVHAPPTPYSPLLNCQNQLETCVKENEFLSYGIHTFIRNHSNPQVSRFLQKGFSEISEGNVGKALHALCVKDVIQQNTFYTNTLVNMYSKFGSIKYAQHVFDKMYDRNDASWNNMISGFVRVGWYHKAMQFFCHMFENGVTPSSYVIASMVTACDRSGCMTEGARQIHGYVVKCGLMSNVFVGTSLLHFYGTHGSVSEANKLFEEIEEPNIVSWTSLMVCYADNGHTKEVLNIYRHLRHNGLICTGNTMATVIRTCGMFGDKTMGYQILGDVIKSGLDTSSVSVANSLISMFGNYDSVEEASRVFNNMQERDTISWNSIITASAHNGRFEESLGHFFWMRRTHPKTDYITISALLPACGSAQHLKWGRGLHGLITKSGLESNVCVCNSLLSMYAQAGSSEDAELVFHTMPARDLISWNSMMASHVEDGKYSHAILLLVEMLKTRKAMNYVTFTTALSACYNLEKLKIVHAFVIHFAVHHNLIIGNTLVTMYGKFGLMDEAQKVCKIMPERDVVTWNALIGGHADDKDPNATIQAFNLMRREGLLSNYITIVNLLGTCMSPDYLLKHGMPIHAHIVVAGFELDTYVQSSLITMYAQCGDLNTSSYIFDVLANKNSSTWNAIFSANAHYGPGEEALKFIARMRNDGVDLDQFSFSVALATIGNLTVLDEGQQLHSWIIKLGFELDEYVLNATMDMYGKCGEIDDVFRILPIPKIRSKRSWNILISALARHGFFRQATEAFHEMLDLGLKPDHVTFVSLLSACSHGGLVDEGLVYFSSMTSEFGVPTAIEHCVCIIDLLGRSGRLAEAEGFIDKMPVPPNEFVWRSLLAACKVHGNLELGRKAADRLFELNSSDDSAYVLYSNVCASTQRWGDVENVRKQMESQSLKKKPACSWIKLKNKVMTFGMGDQFHPQSAQIYAKLEELRKMTREEGHMPDTSYALQDTDEEQKEHNLWNHSERIALAFGLINSAEGSPLRIFKNLRVCGDCHSVFKLVSKIVGRKIVVRDSYRFHHFHGGKCSCSDYW</sequence>
<dbReference type="PaxDb" id="3880-AES69403"/>
<evidence type="ECO:0000256" key="2">
    <source>
        <dbReference type="ARBA" id="ARBA00022737"/>
    </source>
</evidence>
<dbReference type="EMBL" id="CM001219">
    <property type="protein sequence ID" value="AES69403.1"/>
    <property type="molecule type" value="Genomic_DNA"/>
</dbReference>
<dbReference type="InterPro" id="IPR002885">
    <property type="entry name" value="PPR_rpt"/>
</dbReference>
<dbReference type="FunFam" id="1.25.40.10:FF:000031">
    <property type="entry name" value="Pentatricopeptide repeat-containing protein mitochondrial"/>
    <property type="match status" value="1"/>
</dbReference>
<dbReference type="PANTHER" id="PTHR47926:SF506">
    <property type="entry name" value="TETRATRICOPEPTIDE REPEAT-LIKE SUPERFAMILY PROTEIN ISOFORM 1"/>
    <property type="match status" value="1"/>
</dbReference>
<proteinExistence type="inferred from homology"/>
<feature type="repeat" description="PPR" evidence="3">
    <location>
        <begin position="717"/>
        <end position="751"/>
    </location>
</feature>
<keyword evidence="7" id="KW-1185">Reference proteome</keyword>
<protein>
    <submittedName>
        <fullName evidence="5">Pentatricopeptide (PPR) repeat protein</fullName>
    </submittedName>
</protein>
<gene>
    <name evidence="5" type="ordered locus">MTR_3g029530</name>
</gene>
<feature type="domain" description="DYW" evidence="4">
    <location>
        <begin position="1033"/>
        <end position="1125"/>
    </location>
</feature>
<dbReference type="Pfam" id="PF20431">
    <property type="entry name" value="E_motif"/>
    <property type="match status" value="1"/>
</dbReference>
<feature type="repeat" description="PPR" evidence="3">
    <location>
        <begin position="818"/>
        <end position="852"/>
    </location>
</feature>
<dbReference type="PROSITE" id="PS51375">
    <property type="entry name" value="PPR"/>
    <property type="match status" value="6"/>
</dbReference>
<dbReference type="FunFam" id="1.25.40.10:FF:000343">
    <property type="entry name" value="Pentatricopeptide repeat-containing protein At3g58590"/>
    <property type="match status" value="1"/>
</dbReference>
<dbReference type="Gene3D" id="1.25.40.10">
    <property type="entry name" value="Tetratricopeptide repeat domain"/>
    <property type="match status" value="7"/>
</dbReference>
<dbReference type="Pfam" id="PF14432">
    <property type="entry name" value="DYW_deaminase"/>
    <property type="match status" value="1"/>
</dbReference>
<evidence type="ECO:0000313" key="5">
    <source>
        <dbReference type="EMBL" id="AES69403.1"/>
    </source>
</evidence>
<dbReference type="PANTHER" id="PTHR47926">
    <property type="entry name" value="PENTATRICOPEPTIDE REPEAT-CONTAINING PROTEIN"/>
    <property type="match status" value="1"/>
</dbReference>
<evidence type="ECO:0000259" key="4">
    <source>
        <dbReference type="Pfam" id="PF14432"/>
    </source>
</evidence>
<dbReference type="Pfam" id="PF01535">
    <property type="entry name" value="PPR"/>
    <property type="match status" value="9"/>
</dbReference>
<dbReference type="FunFam" id="1.25.40.10:FF:000366">
    <property type="entry name" value="Pentatricopeptide (PPR) repeat-containing protein"/>
    <property type="match status" value="1"/>
</dbReference>
<feature type="repeat" description="PPR" evidence="3">
    <location>
        <begin position="486"/>
        <end position="520"/>
    </location>
</feature>
<dbReference type="InterPro" id="IPR046960">
    <property type="entry name" value="PPR_At4g14850-like_plant"/>
</dbReference>
<reference evidence="6" key="3">
    <citation type="submission" date="2015-04" db="UniProtKB">
        <authorList>
            <consortium name="EnsemblPlants"/>
        </authorList>
    </citation>
    <scope>IDENTIFICATION</scope>
    <source>
        <strain evidence="6">cv. Jemalong A17</strain>
    </source>
</reference>
<dbReference type="GO" id="GO:0008270">
    <property type="term" value="F:zinc ion binding"/>
    <property type="evidence" value="ECO:0007669"/>
    <property type="project" value="InterPro"/>
</dbReference>
<dbReference type="GO" id="GO:0009451">
    <property type="term" value="P:RNA modification"/>
    <property type="evidence" value="ECO:0007669"/>
    <property type="project" value="InterPro"/>
</dbReference>
<dbReference type="OMA" id="CSLMSVC"/>
<feature type="repeat" description="PPR" evidence="3">
    <location>
        <begin position="212"/>
        <end position="246"/>
    </location>
</feature>
<keyword evidence="2" id="KW-0677">Repeat</keyword>
<dbReference type="NCBIfam" id="TIGR00756">
    <property type="entry name" value="PPR"/>
    <property type="match status" value="4"/>
</dbReference>
<dbReference type="HOGENOM" id="CLU_002706_15_0_1"/>
<dbReference type="eggNOG" id="KOG4197">
    <property type="taxonomic scope" value="Eukaryota"/>
</dbReference>
<dbReference type="eggNOG" id="KOG4665">
    <property type="taxonomic scope" value="Eukaryota"/>
</dbReference>
<dbReference type="FunFam" id="1.25.40.10:FF:000381">
    <property type="entry name" value="Pentatricopeptide repeat-containing protein"/>
    <property type="match status" value="2"/>
</dbReference>
<dbReference type="AlphaFoldDB" id="G7IZF9"/>
<dbReference type="FunFam" id="1.25.40.10:FF:000073">
    <property type="entry name" value="Pentatricopeptide repeat-containing protein chloroplastic"/>
    <property type="match status" value="1"/>
</dbReference>